<evidence type="ECO:0000256" key="6">
    <source>
        <dbReference type="ARBA" id="ARBA00022917"/>
    </source>
</evidence>
<evidence type="ECO:0000256" key="4">
    <source>
        <dbReference type="ARBA" id="ARBA00022741"/>
    </source>
</evidence>
<dbReference type="Proteomes" id="UP000694941">
    <property type="component" value="Unplaced"/>
</dbReference>
<evidence type="ECO:0000256" key="5">
    <source>
        <dbReference type="ARBA" id="ARBA00022840"/>
    </source>
</evidence>
<evidence type="ECO:0000256" key="2">
    <source>
        <dbReference type="ARBA" id="ARBA00013161"/>
    </source>
</evidence>
<protein>
    <recommendedName>
        <fullName evidence="2">tryptophan--tRNA ligase</fullName>
        <ecNumber evidence="2">6.1.1.2</ecNumber>
    </recommendedName>
    <alternativeName>
        <fullName evidence="8">Tryptophanyl-tRNA synthetase</fullName>
    </alternativeName>
</protein>
<dbReference type="RefSeq" id="XP_013788570.2">
    <property type="nucleotide sequence ID" value="XM_013933116.2"/>
</dbReference>
<keyword evidence="4 9" id="KW-0547">Nucleotide-binding</keyword>
<dbReference type="PRINTS" id="PR01039">
    <property type="entry name" value="TRNASYNTHTRP"/>
</dbReference>
<dbReference type="InterPro" id="IPR014729">
    <property type="entry name" value="Rossmann-like_a/b/a_fold"/>
</dbReference>
<keyword evidence="6 9" id="KW-0648">Protein biosynthesis</keyword>
<dbReference type="InterPro" id="IPR050203">
    <property type="entry name" value="Trp-tRNA_synthetase"/>
</dbReference>
<evidence type="ECO:0000256" key="9">
    <source>
        <dbReference type="RuleBase" id="RU363036"/>
    </source>
</evidence>
<dbReference type="PANTHER" id="PTHR43766">
    <property type="entry name" value="TRYPTOPHAN--TRNA LIGASE, MITOCHONDRIAL"/>
    <property type="match status" value="1"/>
</dbReference>
<accession>A0ABM1BTX2</accession>
<dbReference type="InterPro" id="IPR001412">
    <property type="entry name" value="aa-tRNA-synth_I_CS"/>
</dbReference>
<sequence length="226" mass="25217">MIKSRCKFITLGRNGVLKLLKRCMTLSLSRSGGTTNGRCVANSAEPKIKCSLGESAENKKNNDQPPRRIIFSGIQPTGPLHLGNYFGAIKRWEALQNLNIPCIYSIVDLHSITLPQNPQRLRTNIQVITACLLAAGIDPDKSILFLQSQVPQHTELAWILGCSLTMARLGQLPQFKEKSSSLKEIPLGLYIYPVLQSADILLYKRDSSQPFKKSETARQKNEQIRS</sequence>
<dbReference type="SUPFAM" id="SSF52374">
    <property type="entry name" value="Nucleotidylyl transferase"/>
    <property type="match status" value="1"/>
</dbReference>
<reference evidence="11" key="1">
    <citation type="submission" date="2025-08" db="UniProtKB">
        <authorList>
            <consortium name="RefSeq"/>
        </authorList>
    </citation>
    <scope>IDENTIFICATION</scope>
    <source>
        <tissue evidence="11">Muscle</tissue>
    </source>
</reference>
<evidence type="ECO:0000256" key="1">
    <source>
        <dbReference type="ARBA" id="ARBA00005594"/>
    </source>
</evidence>
<comment type="similarity">
    <text evidence="1 9">Belongs to the class-I aminoacyl-tRNA synthetase family.</text>
</comment>
<evidence type="ECO:0000256" key="7">
    <source>
        <dbReference type="ARBA" id="ARBA00023146"/>
    </source>
</evidence>
<keyword evidence="5 9" id="KW-0067">ATP-binding</keyword>
<dbReference type="PROSITE" id="PS00178">
    <property type="entry name" value="AA_TRNA_LIGASE_I"/>
    <property type="match status" value="1"/>
</dbReference>
<keyword evidence="7 9" id="KW-0030">Aminoacyl-tRNA synthetase</keyword>
<dbReference type="EC" id="6.1.1.2" evidence="2"/>
<evidence type="ECO:0000256" key="8">
    <source>
        <dbReference type="ARBA" id="ARBA00030268"/>
    </source>
</evidence>
<gene>
    <name evidence="11" type="primary">LOC106472465</name>
</gene>
<proteinExistence type="inferred from homology"/>
<name>A0ABM1BTX2_LIMPO</name>
<dbReference type="InterPro" id="IPR002305">
    <property type="entry name" value="aa-tRNA-synth_Ic"/>
</dbReference>
<organism evidence="10 11">
    <name type="scientific">Limulus polyphemus</name>
    <name type="common">Atlantic horseshoe crab</name>
    <dbReference type="NCBI Taxonomy" id="6850"/>
    <lineage>
        <taxon>Eukaryota</taxon>
        <taxon>Metazoa</taxon>
        <taxon>Ecdysozoa</taxon>
        <taxon>Arthropoda</taxon>
        <taxon>Chelicerata</taxon>
        <taxon>Merostomata</taxon>
        <taxon>Xiphosura</taxon>
        <taxon>Limulidae</taxon>
        <taxon>Limulus</taxon>
    </lineage>
</organism>
<keyword evidence="10" id="KW-1185">Reference proteome</keyword>
<evidence type="ECO:0000313" key="11">
    <source>
        <dbReference type="RefSeq" id="XP_013788570.2"/>
    </source>
</evidence>
<dbReference type="PANTHER" id="PTHR43766:SF1">
    <property type="entry name" value="TRYPTOPHAN--TRNA LIGASE, MITOCHONDRIAL"/>
    <property type="match status" value="1"/>
</dbReference>
<dbReference type="Gene3D" id="3.40.50.620">
    <property type="entry name" value="HUPs"/>
    <property type="match status" value="1"/>
</dbReference>
<evidence type="ECO:0000256" key="3">
    <source>
        <dbReference type="ARBA" id="ARBA00022598"/>
    </source>
</evidence>
<dbReference type="Pfam" id="PF00579">
    <property type="entry name" value="tRNA-synt_1b"/>
    <property type="match status" value="1"/>
</dbReference>
<dbReference type="GeneID" id="106472465"/>
<keyword evidence="3 9" id="KW-0436">Ligase</keyword>
<dbReference type="InterPro" id="IPR002306">
    <property type="entry name" value="Trp-tRNA-ligase"/>
</dbReference>
<evidence type="ECO:0000313" key="10">
    <source>
        <dbReference type="Proteomes" id="UP000694941"/>
    </source>
</evidence>